<evidence type="ECO:0000256" key="2">
    <source>
        <dbReference type="ARBA" id="ARBA00022679"/>
    </source>
</evidence>
<gene>
    <name evidence="4" type="ORF">HDF14_001754</name>
</gene>
<dbReference type="GO" id="GO:0032259">
    <property type="term" value="P:methylation"/>
    <property type="evidence" value="ECO:0007669"/>
    <property type="project" value="UniProtKB-KW"/>
</dbReference>
<protein>
    <submittedName>
        <fullName evidence="4">Trans-aconitate methyltransferase</fullName>
    </submittedName>
</protein>
<dbReference type="SUPFAM" id="SSF53335">
    <property type="entry name" value="S-adenosyl-L-methionine-dependent methyltransferases"/>
    <property type="match status" value="1"/>
</dbReference>
<dbReference type="Proteomes" id="UP000535182">
    <property type="component" value="Unassembled WGS sequence"/>
</dbReference>
<reference evidence="4 5" key="1">
    <citation type="submission" date="2020-08" db="EMBL/GenBank/DDBJ databases">
        <title>Genomic Encyclopedia of Type Strains, Phase IV (KMG-V): Genome sequencing to study the core and pangenomes of soil and plant-associated prokaryotes.</title>
        <authorList>
            <person name="Whitman W."/>
        </authorList>
    </citation>
    <scope>NUCLEOTIDE SEQUENCE [LARGE SCALE GENOMIC DNA]</scope>
    <source>
        <strain evidence="4 5">X5P2</strain>
    </source>
</reference>
<dbReference type="InterPro" id="IPR029063">
    <property type="entry name" value="SAM-dependent_MTases_sf"/>
</dbReference>
<evidence type="ECO:0000313" key="4">
    <source>
        <dbReference type="EMBL" id="MBB5328148.1"/>
    </source>
</evidence>
<accession>A0A9X0U3A8</accession>
<dbReference type="EMBL" id="JACHEB010000003">
    <property type="protein sequence ID" value="MBB5328148.1"/>
    <property type="molecule type" value="Genomic_DNA"/>
</dbReference>
<dbReference type="InterPro" id="IPR041698">
    <property type="entry name" value="Methyltransf_25"/>
</dbReference>
<organism evidence="4 5">
    <name type="scientific">Tunturiibacter gelidiferens</name>
    <dbReference type="NCBI Taxonomy" id="3069689"/>
    <lineage>
        <taxon>Bacteria</taxon>
        <taxon>Pseudomonadati</taxon>
        <taxon>Acidobacteriota</taxon>
        <taxon>Terriglobia</taxon>
        <taxon>Terriglobales</taxon>
        <taxon>Acidobacteriaceae</taxon>
        <taxon>Tunturiibacter</taxon>
    </lineage>
</organism>
<keyword evidence="2" id="KW-0808">Transferase</keyword>
<dbReference type="PANTHER" id="PTHR43861">
    <property type="entry name" value="TRANS-ACONITATE 2-METHYLTRANSFERASE-RELATED"/>
    <property type="match status" value="1"/>
</dbReference>
<sequence length="271" mass="28940">MTTPGNSAPPATGQIWNTEAYAANGRFVATLATDVVALLAPQPGEHILDLGCGDGALTEQLAATGAIVTGVDASPSMLAAARERNLHSTTSFALDHHDATALPYNQQFDAVFSNAALHWINGASGHQAMLSCVHRALRSENPQARFVAEMGGQGNVAAIRTALQAVLAPFHIDAEATAASFFPSPALYRRLLESAGFTIQSIELIPRPTPLSNGMESWLNTFRNGVLDRLNPHDRAVALANTIALLEPTLRDADGNWIADYVRLRFHATLR</sequence>
<dbReference type="RefSeq" id="WP_183975363.1">
    <property type="nucleotide sequence ID" value="NZ_JACHEB010000003.1"/>
</dbReference>
<dbReference type="Gene3D" id="3.40.50.150">
    <property type="entry name" value="Vaccinia Virus protein VP39"/>
    <property type="match status" value="1"/>
</dbReference>
<dbReference type="AlphaFoldDB" id="A0A9X0U3A8"/>
<keyword evidence="1 4" id="KW-0489">Methyltransferase</keyword>
<evidence type="ECO:0000259" key="3">
    <source>
        <dbReference type="Pfam" id="PF13649"/>
    </source>
</evidence>
<feature type="domain" description="Methyltransferase" evidence="3">
    <location>
        <begin position="47"/>
        <end position="139"/>
    </location>
</feature>
<keyword evidence="5" id="KW-1185">Reference proteome</keyword>
<proteinExistence type="predicted"/>
<dbReference type="Pfam" id="PF13649">
    <property type="entry name" value="Methyltransf_25"/>
    <property type="match status" value="1"/>
</dbReference>
<comment type="caution">
    <text evidence="4">The sequence shown here is derived from an EMBL/GenBank/DDBJ whole genome shotgun (WGS) entry which is preliminary data.</text>
</comment>
<dbReference type="CDD" id="cd02440">
    <property type="entry name" value="AdoMet_MTases"/>
    <property type="match status" value="1"/>
</dbReference>
<dbReference type="GO" id="GO:0008168">
    <property type="term" value="F:methyltransferase activity"/>
    <property type="evidence" value="ECO:0007669"/>
    <property type="project" value="UniProtKB-KW"/>
</dbReference>
<name>A0A9X0U3A8_9BACT</name>
<evidence type="ECO:0000313" key="5">
    <source>
        <dbReference type="Proteomes" id="UP000535182"/>
    </source>
</evidence>
<dbReference type="PANTHER" id="PTHR43861:SF1">
    <property type="entry name" value="TRANS-ACONITATE 2-METHYLTRANSFERASE"/>
    <property type="match status" value="1"/>
</dbReference>
<evidence type="ECO:0000256" key="1">
    <source>
        <dbReference type="ARBA" id="ARBA00022603"/>
    </source>
</evidence>